<evidence type="ECO:0000256" key="3">
    <source>
        <dbReference type="ARBA" id="ARBA00009504"/>
    </source>
</evidence>
<dbReference type="EMBL" id="KV453856">
    <property type="protein sequence ID" value="ODV84498.1"/>
    <property type="molecule type" value="Genomic_DNA"/>
</dbReference>
<sequence>MKLLSQSIQKDSSGKITLETTDIEDIYTTHQLLNPNDEISLLTVRNIKPTLTSTTTIRKTIHLDLVIESIDYEVDENTLRLKCRTIKQHNDVPLNSYHTAIITVNCKFTIWKQIWDDFNLNLINESCDVMNKAELGAVVLEEGVAHICLITNTVTVLKNKIEKSIPKKQRNNNNHDLAMTKFLQMVSDSTVRNLDLSKLKSVLVVGPGTISSKLIQVIFNNAIKENNKELLSHKSKFVIGHSSTGYLQGLEEAMKDPNIIKLLNDSKYSKNVIVFDLFTKMLNLDDGKAWYGDNECFKACQIKGSVKYLLITDTLLKSTDLNKRKKYTDLIELVKEGGGETIVFSTLHDSGEQLNQLTGIAVILNYPLPDLDESDDDDDELE</sequence>
<comment type="function">
    <text evidence="6">Component of the Dom34-Hbs1 complex, a complex that recognizes stalled ribosomes and triggers the No-Go Decay (NGD) pathway (PubMed:20890290). In the Dom34-Hbs1 complex, dom34 recognizes ribosomes stalled at the 3' end of an mRNA and engages stalled ribosomes by destabilizing mRNA in the mRNA channel. Following ribosome-binding, the Dom34-Hbs1 complex promotes the disassembly of stalled ribosomes, followed by degradation of damaged mRNAs as part of the NGD pathway.</text>
</comment>
<accession>A0A1E4SYD4</accession>
<dbReference type="Pfam" id="PF26356">
    <property type="entry name" value="Pelota_N"/>
    <property type="match status" value="1"/>
</dbReference>
<feature type="domain" description="eRF1/Pelota-like N-terminal" evidence="7">
    <location>
        <begin position="1"/>
        <end position="128"/>
    </location>
</feature>
<evidence type="ECO:0000313" key="9">
    <source>
        <dbReference type="Proteomes" id="UP000094801"/>
    </source>
</evidence>
<dbReference type="InterPro" id="IPR005141">
    <property type="entry name" value="eRF1_2"/>
</dbReference>
<dbReference type="Pfam" id="PF03465">
    <property type="entry name" value="eRF1_3"/>
    <property type="match status" value="1"/>
</dbReference>
<dbReference type="GO" id="GO:0070651">
    <property type="term" value="P:nonfunctional rRNA decay"/>
    <property type="evidence" value="ECO:0007669"/>
    <property type="project" value="TreeGrafter"/>
</dbReference>
<keyword evidence="5 6" id="KW-0479">Metal-binding</keyword>
<protein>
    <recommendedName>
        <fullName evidence="6">Protein DOM34 homolog</fullName>
    </recommendedName>
</protein>
<evidence type="ECO:0000256" key="4">
    <source>
        <dbReference type="ARBA" id="ARBA00022490"/>
    </source>
</evidence>
<dbReference type="SUPFAM" id="SSF159065">
    <property type="entry name" value="Dom34/Pelota N-terminal domain-like"/>
    <property type="match status" value="1"/>
</dbReference>
<comment type="subcellular location">
    <subcellularLocation>
        <location evidence="2 6">Cytoplasm</location>
    </subcellularLocation>
</comment>
<dbReference type="STRING" id="983967.A0A1E4SYD4"/>
<keyword evidence="4 6" id="KW-0963">Cytoplasm</keyword>
<dbReference type="Gene3D" id="3.30.1330.30">
    <property type="match status" value="1"/>
</dbReference>
<dbReference type="InterPro" id="IPR038069">
    <property type="entry name" value="Pelota/DOM34_N"/>
</dbReference>
<dbReference type="InterPro" id="IPR058547">
    <property type="entry name" value="Pelota_N"/>
</dbReference>
<dbReference type="NCBIfam" id="TIGR00111">
    <property type="entry name" value="pelota"/>
    <property type="match status" value="1"/>
</dbReference>
<organism evidence="8 9">
    <name type="scientific">[Candida] arabinofermentans NRRL YB-2248</name>
    <dbReference type="NCBI Taxonomy" id="983967"/>
    <lineage>
        <taxon>Eukaryota</taxon>
        <taxon>Fungi</taxon>
        <taxon>Dikarya</taxon>
        <taxon>Ascomycota</taxon>
        <taxon>Saccharomycotina</taxon>
        <taxon>Pichiomycetes</taxon>
        <taxon>Pichiales</taxon>
        <taxon>Pichiaceae</taxon>
        <taxon>Ogataea</taxon>
        <taxon>Ogataea/Candida clade</taxon>
    </lineage>
</organism>
<dbReference type="InterPro" id="IPR004405">
    <property type="entry name" value="TF_pelota"/>
</dbReference>
<comment type="similarity">
    <text evidence="3 6">Belongs to the eukaryotic release factor 1 family. Pelota subfamily.</text>
</comment>
<dbReference type="Gene3D" id="2.30.30.870">
    <property type="entry name" value="Pelota, domain A"/>
    <property type="match status" value="1"/>
</dbReference>
<dbReference type="InterPro" id="IPR029064">
    <property type="entry name" value="Ribosomal_eL30-like_sf"/>
</dbReference>
<dbReference type="FunFam" id="3.30.1330.30:FF:000008">
    <property type="entry name" value="Protein pelota homolog"/>
    <property type="match status" value="1"/>
</dbReference>
<dbReference type="GO" id="GO:0005737">
    <property type="term" value="C:cytoplasm"/>
    <property type="evidence" value="ECO:0007669"/>
    <property type="project" value="UniProtKB-SubCell"/>
</dbReference>
<evidence type="ECO:0000259" key="7">
    <source>
        <dbReference type="SMART" id="SM01194"/>
    </source>
</evidence>
<dbReference type="GO" id="GO:0032790">
    <property type="term" value="P:ribosome disassembly"/>
    <property type="evidence" value="ECO:0007669"/>
    <property type="project" value="TreeGrafter"/>
</dbReference>
<gene>
    <name evidence="8" type="ORF">CANARDRAFT_8483</name>
</gene>
<dbReference type="SMART" id="SM01194">
    <property type="entry name" value="eRF1_1"/>
    <property type="match status" value="1"/>
</dbReference>
<dbReference type="SUPFAM" id="SSF53137">
    <property type="entry name" value="Translational machinery components"/>
    <property type="match status" value="1"/>
</dbReference>
<dbReference type="GO" id="GO:0070481">
    <property type="term" value="P:nuclear-transcribed mRNA catabolic process, non-stop decay"/>
    <property type="evidence" value="ECO:0007669"/>
    <property type="project" value="InterPro"/>
</dbReference>
<dbReference type="PANTHER" id="PTHR10853:SF0">
    <property type="entry name" value="PROTEIN PELOTA HOMOLOG"/>
    <property type="match status" value="1"/>
</dbReference>
<reference evidence="9" key="1">
    <citation type="submission" date="2016-04" db="EMBL/GenBank/DDBJ databases">
        <title>Comparative genomics of biotechnologically important yeasts.</title>
        <authorList>
            <consortium name="DOE Joint Genome Institute"/>
            <person name="Riley R."/>
            <person name="Haridas S."/>
            <person name="Wolfe K.H."/>
            <person name="Lopes M.R."/>
            <person name="Hittinger C.T."/>
            <person name="Goker M."/>
            <person name="Salamov A."/>
            <person name="Wisecaver J."/>
            <person name="Long T.M."/>
            <person name="Aerts A.L."/>
            <person name="Barry K."/>
            <person name="Choi C."/>
            <person name="Clum A."/>
            <person name="Coughlan A.Y."/>
            <person name="Deshpande S."/>
            <person name="Douglass A.P."/>
            <person name="Hanson S.J."/>
            <person name="Klenk H.-P."/>
            <person name="Labutti K."/>
            <person name="Lapidus A."/>
            <person name="Lindquist E."/>
            <person name="Lipzen A."/>
            <person name="Meier-Kolthoff J.P."/>
            <person name="Ohm R.A."/>
            <person name="Otillar R.P."/>
            <person name="Pangilinan J."/>
            <person name="Peng Y."/>
            <person name="Rokas A."/>
            <person name="Rosa C.A."/>
            <person name="Scheuner C."/>
            <person name="Sibirny A.A."/>
            <person name="Slot J.C."/>
            <person name="Stielow J.B."/>
            <person name="Sun H."/>
            <person name="Kurtzman C.P."/>
            <person name="Blackwell M."/>
            <person name="Grigoriev I.V."/>
            <person name="Jeffries T.W."/>
        </authorList>
    </citation>
    <scope>NUCLEOTIDE SEQUENCE [LARGE SCALE GENOMIC DNA]</scope>
    <source>
        <strain evidence="9">NRRL YB-2248</strain>
    </source>
</reference>
<evidence type="ECO:0000313" key="8">
    <source>
        <dbReference type="EMBL" id="ODV84498.1"/>
    </source>
</evidence>
<dbReference type="GO" id="GO:0070966">
    <property type="term" value="P:nuclear-transcribed mRNA catabolic process, no-go decay"/>
    <property type="evidence" value="ECO:0007669"/>
    <property type="project" value="InterPro"/>
</dbReference>
<dbReference type="Proteomes" id="UP000094801">
    <property type="component" value="Unassembled WGS sequence"/>
</dbReference>
<dbReference type="InterPro" id="IPR005142">
    <property type="entry name" value="eRF1_3"/>
</dbReference>
<dbReference type="InterPro" id="IPR005140">
    <property type="entry name" value="eRF1_Pelota-like_N"/>
</dbReference>
<dbReference type="GO" id="GO:0071025">
    <property type="term" value="P:RNA surveillance"/>
    <property type="evidence" value="ECO:0007669"/>
    <property type="project" value="InterPro"/>
</dbReference>
<evidence type="ECO:0000256" key="1">
    <source>
        <dbReference type="ARBA" id="ARBA00001968"/>
    </source>
</evidence>
<dbReference type="OrthoDB" id="10249111at2759"/>
<evidence type="ECO:0000256" key="5">
    <source>
        <dbReference type="ARBA" id="ARBA00022723"/>
    </source>
</evidence>
<dbReference type="Pfam" id="PF03464">
    <property type="entry name" value="eRF1_2"/>
    <property type="match status" value="1"/>
</dbReference>
<dbReference type="Gene3D" id="3.30.420.60">
    <property type="entry name" value="eRF1 domain 2"/>
    <property type="match status" value="1"/>
</dbReference>
<dbReference type="InterPro" id="IPR042226">
    <property type="entry name" value="eFR1_2_sf"/>
</dbReference>
<dbReference type="GO" id="GO:0046872">
    <property type="term" value="F:metal ion binding"/>
    <property type="evidence" value="ECO:0007669"/>
    <property type="project" value="UniProtKB-KW"/>
</dbReference>
<proteinExistence type="inferred from homology"/>
<keyword evidence="9" id="KW-1185">Reference proteome</keyword>
<dbReference type="AlphaFoldDB" id="A0A1E4SYD4"/>
<dbReference type="PANTHER" id="PTHR10853">
    <property type="entry name" value="PELOTA"/>
    <property type="match status" value="1"/>
</dbReference>
<evidence type="ECO:0000256" key="6">
    <source>
        <dbReference type="RuleBase" id="RU362019"/>
    </source>
</evidence>
<evidence type="ECO:0000256" key="2">
    <source>
        <dbReference type="ARBA" id="ARBA00004496"/>
    </source>
</evidence>
<name>A0A1E4SYD4_9ASCO</name>
<comment type="cofactor">
    <cofactor evidence="1 6">
        <name>a divalent metal cation</name>
        <dbReference type="ChEBI" id="CHEBI:60240"/>
    </cofactor>
</comment>
<dbReference type="SUPFAM" id="SSF55315">
    <property type="entry name" value="L30e-like"/>
    <property type="match status" value="1"/>
</dbReference>